<evidence type="ECO:0000256" key="4">
    <source>
        <dbReference type="ARBA" id="ARBA00023136"/>
    </source>
</evidence>
<feature type="transmembrane region" description="Helical" evidence="5">
    <location>
        <begin position="58"/>
        <end position="77"/>
    </location>
</feature>
<dbReference type="EMBL" id="FPJE01000002">
    <property type="protein sequence ID" value="SFW17184.1"/>
    <property type="molecule type" value="Genomic_DNA"/>
</dbReference>
<evidence type="ECO:0000256" key="5">
    <source>
        <dbReference type="SAM" id="Phobius"/>
    </source>
</evidence>
<evidence type="ECO:0000313" key="6">
    <source>
        <dbReference type="EMBL" id="SFW17184.1"/>
    </source>
</evidence>
<protein>
    <submittedName>
        <fullName evidence="6">Protein-S-isoprenylcysteine O-methyltransferase Ste14</fullName>
    </submittedName>
</protein>
<keyword evidence="4 5" id="KW-0472">Membrane</keyword>
<dbReference type="PANTHER" id="PTHR43847">
    <property type="entry name" value="BLL3993 PROTEIN"/>
    <property type="match status" value="1"/>
</dbReference>
<dbReference type="Gene3D" id="1.20.120.1630">
    <property type="match status" value="1"/>
</dbReference>
<comment type="subcellular location">
    <subcellularLocation>
        <location evidence="1">Endomembrane system</location>
        <topology evidence="1">Multi-pass membrane protein</topology>
    </subcellularLocation>
</comment>
<dbReference type="STRING" id="1150368.SAMN02927921_00321"/>
<evidence type="ECO:0000256" key="2">
    <source>
        <dbReference type="ARBA" id="ARBA00022692"/>
    </source>
</evidence>
<dbReference type="GO" id="GO:0016020">
    <property type="term" value="C:membrane"/>
    <property type="evidence" value="ECO:0007669"/>
    <property type="project" value="UniProtKB-SubCell"/>
</dbReference>
<evidence type="ECO:0000313" key="7">
    <source>
        <dbReference type="Proteomes" id="UP000182248"/>
    </source>
</evidence>
<dbReference type="GO" id="GO:0004671">
    <property type="term" value="F:protein C-terminal S-isoprenylcysteine carboxyl O-methyltransferase activity"/>
    <property type="evidence" value="ECO:0007669"/>
    <property type="project" value="InterPro"/>
</dbReference>
<proteinExistence type="predicted"/>
<keyword evidence="3 5" id="KW-1133">Transmembrane helix</keyword>
<gene>
    <name evidence="6" type="ORF">SAMN02927921_00321</name>
</gene>
<feature type="transmembrane region" description="Helical" evidence="5">
    <location>
        <begin position="111"/>
        <end position="143"/>
    </location>
</feature>
<dbReference type="Proteomes" id="UP000182248">
    <property type="component" value="Unassembled WGS sequence"/>
</dbReference>
<accession>A0A1K1M268</accession>
<keyword evidence="7" id="KW-1185">Reference proteome</keyword>
<name>A0A1K1M268_9FLAO</name>
<dbReference type="InterPro" id="IPR052527">
    <property type="entry name" value="Metal_cation-efflux_comp"/>
</dbReference>
<evidence type="ECO:0000256" key="3">
    <source>
        <dbReference type="ARBA" id="ARBA00022989"/>
    </source>
</evidence>
<keyword evidence="6" id="KW-0489">Methyltransferase</keyword>
<keyword evidence="2 5" id="KW-0812">Transmembrane</keyword>
<feature type="transmembrane region" description="Helical" evidence="5">
    <location>
        <begin position="26"/>
        <end position="46"/>
    </location>
</feature>
<evidence type="ECO:0000256" key="1">
    <source>
        <dbReference type="ARBA" id="ARBA00004127"/>
    </source>
</evidence>
<sequence length="176" mass="19833">MFSLTWIWYGNKTKENVRPLTFREKISAFMGFVIVFAALYLPLWTTKGIGRIVISRNAVVEIIGLILCISGVFIAIWSRLLLGWNWSGGVSAKKGHELIDSGPYALVRHPIYTGFITGVIGTCLVMGSLSGIIVTVLYTLGLFGKIDKEEKLLCNIFGDSYLDYRKRTYKLIPFIW</sequence>
<organism evidence="6 7">
    <name type="scientific">Sinomicrobium oceani</name>
    <dbReference type="NCBI Taxonomy" id="1150368"/>
    <lineage>
        <taxon>Bacteria</taxon>
        <taxon>Pseudomonadati</taxon>
        <taxon>Bacteroidota</taxon>
        <taxon>Flavobacteriia</taxon>
        <taxon>Flavobacteriales</taxon>
        <taxon>Flavobacteriaceae</taxon>
        <taxon>Sinomicrobium</taxon>
    </lineage>
</organism>
<dbReference type="Pfam" id="PF04191">
    <property type="entry name" value="PEMT"/>
    <property type="match status" value="1"/>
</dbReference>
<dbReference type="AlphaFoldDB" id="A0A1K1M268"/>
<dbReference type="GO" id="GO:0032259">
    <property type="term" value="P:methylation"/>
    <property type="evidence" value="ECO:0007669"/>
    <property type="project" value="UniProtKB-KW"/>
</dbReference>
<reference evidence="6 7" key="1">
    <citation type="submission" date="2016-11" db="EMBL/GenBank/DDBJ databases">
        <authorList>
            <person name="Jaros S."/>
            <person name="Januszkiewicz K."/>
            <person name="Wedrychowicz H."/>
        </authorList>
    </citation>
    <scope>NUCLEOTIDE SEQUENCE [LARGE SCALE GENOMIC DNA]</scope>
    <source>
        <strain evidence="6 7">CGMCC 1.12145</strain>
    </source>
</reference>
<keyword evidence="6" id="KW-0808">Transferase</keyword>
<dbReference type="PANTHER" id="PTHR43847:SF1">
    <property type="entry name" value="BLL3993 PROTEIN"/>
    <property type="match status" value="1"/>
</dbReference>
<dbReference type="InterPro" id="IPR007318">
    <property type="entry name" value="Phopholipid_MeTrfase"/>
</dbReference>